<dbReference type="PROSITE" id="PS50127">
    <property type="entry name" value="UBC_2"/>
    <property type="match status" value="1"/>
</dbReference>
<keyword evidence="3" id="KW-0547">Nucleotide-binding</keyword>
<dbReference type="SMART" id="SM00212">
    <property type="entry name" value="UBCc"/>
    <property type="match status" value="1"/>
</dbReference>
<evidence type="ECO:0000256" key="3">
    <source>
        <dbReference type="ARBA" id="ARBA00022741"/>
    </source>
</evidence>
<keyword evidence="9" id="KW-0472">Membrane</keyword>
<dbReference type="Proteomes" id="UP000516314">
    <property type="component" value="Chromosome 3"/>
</dbReference>
<evidence type="ECO:0000256" key="9">
    <source>
        <dbReference type="SAM" id="Phobius"/>
    </source>
</evidence>
<keyword evidence="5" id="KW-0067">ATP-binding</keyword>
<feature type="active site" description="Glycyl thioester intermediate" evidence="7">
    <location>
        <position position="89"/>
    </location>
</feature>
<keyword evidence="4" id="KW-0833">Ubl conjugation pathway</keyword>
<name>A0A7G2EVM4_ARATH</name>
<feature type="domain" description="CRAL-TRIO" evidence="11">
    <location>
        <begin position="443"/>
        <end position="603"/>
    </location>
</feature>
<feature type="domain" description="UBC core" evidence="10">
    <location>
        <begin position="4"/>
        <end position="164"/>
    </location>
</feature>
<dbReference type="EMBL" id="LR881468">
    <property type="protein sequence ID" value="CAD5325018.1"/>
    <property type="molecule type" value="Genomic_DNA"/>
</dbReference>
<dbReference type="PROSITE" id="PS50191">
    <property type="entry name" value="CRAL_TRIO"/>
    <property type="match status" value="1"/>
</dbReference>
<feature type="compositionally biased region" description="Low complexity" evidence="8">
    <location>
        <begin position="343"/>
        <end position="367"/>
    </location>
</feature>
<reference evidence="12 13" key="1">
    <citation type="submission" date="2020-09" db="EMBL/GenBank/DDBJ databases">
        <authorList>
            <person name="Ashkenazy H."/>
        </authorList>
    </citation>
    <scope>NUCLEOTIDE SEQUENCE [LARGE SCALE GENOMIC DNA]</scope>
    <source>
        <strain evidence="13">cv. Cdm-0</strain>
    </source>
</reference>
<dbReference type="CDD" id="cd23795">
    <property type="entry name" value="UBCc_UBE2G1"/>
    <property type="match status" value="1"/>
</dbReference>
<dbReference type="EC" id="2.3.2.23" evidence="1"/>
<feature type="region of interest" description="Disordered" evidence="8">
    <location>
        <begin position="606"/>
        <end position="635"/>
    </location>
</feature>
<dbReference type="InterPro" id="IPR023313">
    <property type="entry name" value="UBQ-conjugating_AS"/>
</dbReference>
<sequence>MNSQACLLLQKQLKDLCKHPVDGFSAGLVDEKNIFEWSVTIIGPPDTLYEGGFFYAIMSFPQNYPNSPPTVRFTSDIWHPNVYPDGRVCISILHPPGDDPSGYELASERWTPVHTVESIMLSIISMLSGPNDESPANVEAAKEWREKRDEFKKKVSRCVRKSQEIEDEISLAFAAVKFDSPITTTIPICPPLISIVILILFRHEIDNSGRSRNSMMATVSSGKELLPKRSLVAAIPRAVQQTISKHVSFGNNGRFGSGTARNAAVFLLKIAVLEVVRRVSKAKCPHLWNSLQALQCLCYPPLKWIQRWAPFKELINAMQMLSRPLLVITIAEALTDQSELKQEASGGTTSHASSESESQSDSQTLQSPSDIRIEDEAPLPVISQDWLRKLYEELEKQRLSLPERLNEDELHRFYRVSNGDFTSLLSSIKKTIHWRETYRILSEEELETWSSLLFWHGYDKNQRPCLIVRLGLAFLKLPSHERPRFAQAIISQVEHGVLHLLTPENSELTVLVDCEGLSPLRIPMQMMRSCSSILQDHFPNRLGCLFIIRLPPVVRVISQTFIQILRPSTRKKLRIEGETFHRVLSEYLQTLPSYLGSNCNCKRCSNLNEQDPPQPQTHPRRKSRSSSETEKLDDSHWSYNAQTPDLAYEDEPSLNICSQVLRTAVVFLLMIWLFGALLAGFADPESRPF</sequence>
<evidence type="ECO:0000256" key="4">
    <source>
        <dbReference type="ARBA" id="ARBA00022786"/>
    </source>
</evidence>
<dbReference type="PANTHER" id="PTHR47041:SF2">
    <property type="entry name" value="SEC14 CYTOSOLIC FACTOR FAMILY PROTEIN _ PHOSPHOGLYCERIDE TRANSFER FAMILY PROTEIN"/>
    <property type="match status" value="1"/>
</dbReference>
<evidence type="ECO:0000256" key="7">
    <source>
        <dbReference type="PROSITE-ProRule" id="PRU10133"/>
    </source>
</evidence>
<dbReference type="CDD" id="cd00170">
    <property type="entry name" value="SEC14"/>
    <property type="match status" value="1"/>
</dbReference>
<dbReference type="InterPro" id="IPR036865">
    <property type="entry name" value="CRAL-TRIO_dom_sf"/>
</dbReference>
<evidence type="ECO:0000259" key="10">
    <source>
        <dbReference type="PROSITE" id="PS50127"/>
    </source>
</evidence>
<evidence type="ECO:0000256" key="6">
    <source>
        <dbReference type="ARBA" id="ARBA00059368"/>
    </source>
</evidence>
<dbReference type="GO" id="GO:0005524">
    <property type="term" value="F:ATP binding"/>
    <property type="evidence" value="ECO:0007669"/>
    <property type="project" value="UniProtKB-KW"/>
</dbReference>
<dbReference type="Gene3D" id="3.40.525.10">
    <property type="entry name" value="CRAL-TRIO lipid binding domain"/>
    <property type="match status" value="1"/>
</dbReference>
<dbReference type="Gene3D" id="3.10.110.10">
    <property type="entry name" value="Ubiquitin Conjugating Enzyme"/>
    <property type="match status" value="1"/>
</dbReference>
<dbReference type="InterPro" id="IPR000608">
    <property type="entry name" value="UBC"/>
</dbReference>
<evidence type="ECO:0000313" key="13">
    <source>
        <dbReference type="Proteomes" id="UP000516314"/>
    </source>
</evidence>
<dbReference type="PROSITE" id="PS00183">
    <property type="entry name" value="UBC_1"/>
    <property type="match status" value="1"/>
</dbReference>
<dbReference type="PANTHER" id="PTHR47041">
    <property type="entry name" value="SEC14 CYTOSOLIC FACTOR FAMILY PROTEIN / PHOSPHOGLYCERIDE TRANSFER FAMILY PROTEIN"/>
    <property type="match status" value="1"/>
</dbReference>
<keyword evidence="2" id="KW-0808">Transferase</keyword>
<dbReference type="GO" id="GO:0061631">
    <property type="term" value="F:ubiquitin conjugating enzyme activity"/>
    <property type="evidence" value="ECO:0007669"/>
    <property type="project" value="UniProtKB-EC"/>
</dbReference>
<evidence type="ECO:0000256" key="1">
    <source>
        <dbReference type="ARBA" id="ARBA00012486"/>
    </source>
</evidence>
<dbReference type="InterPro" id="IPR001251">
    <property type="entry name" value="CRAL-TRIO_dom"/>
</dbReference>
<gene>
    <name evidence="12" type="ORF">AT9943_LOCUS12879</name>
</gene>
<keyword evidence="9" id="KW-1133">Transmembrane helix</keyword>
<proteinExistence type="predicted"/>
<dbReference type="Pfam" id="PF00650">
    <property type="entry name" value="CRAL_TRIO"/>
    <property type="match status" value="1"/>
</dbReference>
<dbReference type="SUPFAM" id="SSF54495">
    <property type="entry name" value="UBC-like"/>
    <property type="match status" value="1"/>
</dbReference>
<dbReference type="Pfam" id="PF00179">
    <property type="entry name" value="UQ_con"/>
    <property type="match status" value="1"/>
</dbReference>
<feature type="transmembrane region" description="Helical" evidence="9">
    <location>
        <begin position="660"/>
        <end position="682"/>
    </location>
</feature>
<dbReference type="SUPFAM" id="SSF52087">
    <property type="entry name" value="CRAL/TRIO domain"/>
    <property type="match status" value="1"/>
</dbReference>
<protein>
    <recommendedName>
        <fullName evidence="1">E2 ubiquitin-conjugating enzyme</fullName>
        <ecNumber evidence="1">2.3.2.23</ecNumber>
    </recommendedName>
</protein>
<evidence type="ECO:0000259" key="11">
    <source>
        <dbReference type="PROSITE" id="PS50191"/>
    </source>
</evidence>
<dbReference type="AlphaFoldDB" id="A0A7G2EVM4"/>
<keyword evidence="9" id="KW-0812">Transmembrane</keyword>
<comment type="function">
    <text evidence="6">Accepts the ubiquitin from the E1 complex and catalyzes its covalent attachment to other proteins. Involved in the formation of multiubiquitin chains. Signal the protein for selective degradation.</text>
</comment>
<evidence type="ECO:0000313" key="12">
    <source>
        <dbReference type="EMBL" id="CAD5325018.1"/>
    </source>
</evidence>
<evidence type="ECO:0000256" key="2">
    <source>
        <dbReference type="ARBA" id="ARBA00022679"/>
    </source>
</evidence>
<accession>A0A7G2EVM4</accession>
<feature type="region of interest" description="Disordered" evidence="8">
    <location>
        <begin position="339"/>
        <end position="369"/>
    </location>
</feature>
<evidence type="ECO:0000256" key="5">
    <source>
        <dbReference type="ARBA" id="ARBA00022840"/>
    </source>
</evidence>
<evidence type="ECO:0000256" key="8">
    <source>
        <dbReference type="SAM" id="MobiDB-lite"/>
    </source>
</evidence>
<dbReference type="SMART" id="SM00516">
    <property type="entry name" value="SEC14"/>
    <property type="match status" value="1"/>
</dbReference>
<organism evidence="12 13">
    <name type="scientific">Arabidopsis thaliana</name>
    <name type="common">Mouse-ear cress</name>
    <dbReference type="NCBI Taxonomy" id="3702"/>
    <lineage>
        <taxon>Eukaryota</taxon>
        <taxon>Viridiplantae</taxon>
        <taxon>Streptophyta</taxon>
        <taxon>Embryophyta</taxon>
        <taxon>Tracheophyta</taxon>
        <taxon>Spermatophyta</taxon>
        <taxon>Magnoliopsida</taxon>
        <taxon>eudicotyledons</taxon>
        <taxon>Gunneridae</taxon>
        <taxon>Pentapetalae</taxon>
        <taxon>rosids</taxon>
        <taxon>malvids</taxon>
        <taxon>Brassicales</taxon>
        <taxon>Brassicaceae</taxon>
        <taxon>Camelineae</taxon>
        <taxon>Arabidopsis</taxon>
    </lineage>
</organism>
<dbReference type="FunFam" id="3.10.110.10:FF:000025">
    <property type="entry name" value="ubiquitin-conjugating enzyme E2 7"/>
    <property type="match status" value="1"/>
</dbReference>
<dbReference type="InterPro" id="IPR016135">
    <property type="entry name" value="UBQ-conjugating_enzyme/RWD"/>
</dbReference>
<feature type="compositionally biased region" description="Basic and acidic residues" evidence="8">
    <location>
        <begin position="625"/>
        <end position="635"/>
    </location>
</feature>